<feature type="region of interest" description="Disordered" evidence="1">
    <location>
        <begin position="55"/>
        <end position="97"/>
    </location>
</feature>
<dbReference type="Proteomes" id="UP000324705">
    <property type="component" value="Chromosome 4B"/>
</dbReference>
<gene>
    <name evidence="2" type="ORF">TRITD_4Bv1G167160</name>
</gene>
<dbReference type="InterPro" id="IPR021109">
    <property type="entry name" value="Peptidase_aspartic_dom_sf"/>
</dbReference>
<dbReference type="EMBL" id="LT934118">
    <property type="protein sequence ID" value="VAI09231.1"/>
    <property type="molecule type" value="Genomic_DNA"/>
</dbReference>
<name>A0A9R0WEW8_TRITD</name>
<dbReference type="AlphaFoldDB" id="A0A9R0WEW8"/>
<proteinExistence type="predicted"/>
<dbReference type="CDD" id="cd00303">
    <property type="entry name" value="retropepsin_like"/>
    <property type="match status" value="1"/>
</dbReference>
<dbReference type="Pfam" id="PF08284">
    <property type="entry name" value="RVP_2"/>
    <property type="match status" value="1"/>
</dbReference>
<keyword evidence="3" id="KW-1185">Reference proteome</keyword>
<reference evidence="2 3" key="1">
    <citation type="submission" date="2017-09" db="EMBL/GenBank/DDBJ databases">
        <authorList>
            <consortium name="International Durum Wheat Genome Sequencing Consortium (IDWGSC)"/>
            <person name="Milanesi L."/>
        </authorList>
    </citation>
    <scope>NUCLEOTIDE SEQUENCE [LARGE SCALE GENOMIC DNA]</scope>
    <source>
        <strain evidence="3">cv. Svevo</strain>
    </source>
</reference>
<sequence>MDQLSAYEPNPDMMHYTTRFIDGLKPAARVIVAVQRPPDLDTAYCIASMQEEVGDGETELNSSRYSRQPSSSSSSRQYKAKPPDELREPNVKPTQADDKLATLKAYRRAKGLCCICGERWGRDHKCNATVQLHVVQEMLEFCDLTSPDSDDSADDLMVLSTEAQSDKSEPSAIKLSCQLQGEWFVFLLDSGSSHSFLSAKAAAIVPGHKLLARKQQVRVAGGGHLECTHMIPKCSWSADGYKFKSDFKILPLQFYDGIICMD</sequence>
<dbReference type="SUPFAM" id="SSF50630">
    <property type="entry name" value="Acid proteases"/>
    <property type="match status" value="1"/>
</dbReference>
<accession>A0A9R0WEW8</accession>
<protein>
    <recommendedName>
        <fullName evidence="4">Polyprotein</fullName>
    </recommendedName>
</protein>
<evidence type="ECO:0000256" key="1">
    <source>
        <dbReference type="SAM" id="MobiDB-lite"/>
    </source>
</evidence>
<feature type="compositionally biased region" description="Low complexity" evidence="1">
    <location>
        <begin position="62"/>
        <end position="77"/>
    </location>
</feature>
<feature type="compositionally biased region" description="Basic and acidic residues" evidence="1">
    <location>
        <begin position="81"/>
        <end position="97"/>
    </location>
</feature>
<evidence type="ECO:0000313" key="3">
    <source>
        <dbReference type="Proteomes" id="UP000324705"/>
    </source>
</evidence>
<organism evidence="2 3">
    <name type="scientific">Triticum turgidum subsp. durum</name>
    <name type="common">Durum wheat</name>
    <name type="synonym">Triticum durum</name>
    <dbReference type="NCBI Taxonomy" id="4567"/>
    <lineage>
        <taxon>Eukaryota</taxon>
        <taxon>Viridiplantae</taxon>
        <taxon>Streptophyta</taxon>
        <taxon>Embryophyta</taxon>
        <taxon>Tracheophyta</taxon>
        <taxon>Spermatophyta</taxon>
        <taxon>Magnoliopsida</taxon>
        <taxon>Liliopsida</taxon>
        <taxon>Poales</taxon>
        <taxon>Poaceae</taxon>
        <taxon>BOP clade</taxon>
        <taxon>Pooideae</taxon>
        <taxon>Triticodae</taxon>
        <taxon>Triticeae</taxon>
        <taxon>Triticinae</taxon>
        <taxon>Triticum</taxon>
    </lineage>
</organism>
<evidence type="ECO:0000313" key="2">
    <source>
        <dbReference type="EMBL" id="VAI09231.1"/>
    </source>
</evidence>
<dbReference type="Gene3D" id="2.40.70.10">
    <property type="entry name" value="Acid Proteases"/>
    <property type="match status" value="1"/>
</dbReference>
<dbReference type="Gramene" id="TRITD4Bv1G167160.1">
    <property type="protein sequence ID" value="TRITD4Bv1G167160.1"/>
    <property type="gene ID" value="TRITD4Bv1G167160"/>
</dbReference>
<evidence type="ECO:0008006" key="4">
    <source>
        <dbReference type="Google" id="ProtNLM"/>
    </source>
</evidence>
<dbReference type="OMA" id="GRDHKCN"/>